<evidence type="ECO:0000256" key="1">
    <source>
        <dbReference type="SAM" id="Phobius"/>
    </source>
</evidence>
<gene>
    <name evidence="2" type="ORF">NQ315_012029</name>
</gene>
<evidence type="ECO:0000313" key="3">
    <source>
        <dbReference type="Proteomes" id="UP001159042"/>
    </source>
</evidence>
<keyword evidence="1" id="KW-0472">Membrane</keyword>
<evidence type="ECO:0000313" key="2">
    <source>
        <dbReference type="EMBL" id="KAJ8914006.1"/>
    </source>
</evidence>
<keyword evidence="1" id="KW-0812">Transmembrane</keyword>
<dbReference type="AlphaFoldDB" id="A0AAV8VJM9"/>
<comment type="caution">
    <text evidence="2">The sequence shown here is derived from an EMBL/GenBank/DDBJ whole genome shotgun (WGS) entry which is preliminary data.</text>
</comment>
<reference evidence="2 3" key="1">
    <citation type="journal article" date="2023" name="Insect Mol. Biol.">
        <title>Genome sequencing provides insights into the evolution of gene families encoding plant cell wall-degrading enzymes in longhorned beetles.</title>
        <authorList>
            <person name="Shin N.R."/>
            <person name="Okamura Y."/>
            <person name="Kirsch R."/>
            <person name="Pauchet Y."/>
        </authorList>
    </citation>
    <scope>NUCLEOTIDE SEQUENCE [LARGE SCALE GENOMIC DNA]</scope>
    <source>
        <strain evidence="2">EAD_L_NR</strain>
    </source>
</reference>
<keyword evidence="1" id="KW-1133">Transmembrane helix</keyword>
<name>A0AAV8VJM9_9CUCU</name>
<feature type="transmembrane region" description="Helical" evidence="1">
    <location>
        <begin position="52"/>
        <end position="72"/>
    </location>
</feature>
<organism evidence="2 3">
    <name type="scientific">Exocentrus adspersus</name>
    <dbReference type="NCBI Taxonomy" id="1586481"/>
    <lineage>
        <taxon>Eukaryota</taxon>
        <taxon>Metazoa</taxon>
        <taxon>Ecdysozoa</taxon>
        <taxon>Arthropoda</taxon>
        <taxon>Hexapoda</taxon>
        <taxon>Insecta</taxon>
        <taxon>Pterygota</taxon>
        <taxon>Neoptera</taxon>
        <taxon>Endopterygota</taxon>
        <taxon>Coleoptera</taxon>
        <taxon>Polyphaga</taxon>
        <taxon>Cucujiformia</taxon>
        <taxon>Chrysomeloidea</taxon>
        <taxon>Cerambycidae</taxon>
        <taxon>Lamiinae</taxon>
        <taxon>Acanthocinini</taxon>
        <taxon>Exocentrus</taxon>
    </lineage>
</organism>
<dbReference type="Proteomes" id="UP001159042">
    <property type="component" value="Unassembled WGS sequence"/>
</dbReference>
<protein>
    <submittedName>
        <fullName evidence="2">Uncharacterized protein</fullName>
    </submittedName>
</protein>
<keyword evidence="3" id="KW-1185">Reference proteome</keyword>
<accession>A0AAV8VJM9</accession>
<proteinExistence type="predicted"/>
<dbReference type="EMBL" id="JANEYG010000082">
    <property type="protein sequence ID" value="KAJ8914006.1"/>
    <property type="molecule type" value="Genomic_DNA"/>
</dbReference>
<sequence>MWALGPRNRTKNIEDFLNKAPNNLLPIKLIQVHSYYGVTLTWVFDIYRCKSLLILFWFPVRQVLFLLVKMAAVL</sequence>